<dbReference type="Pfam" id="PF07686">
    <property type="entry name" value="V-set"/>
    <property type="match status" value="1"/>
</dbReference>
<dbReference type="GO" id="GO:0005886">
    <property type="term" value="C:plasma membrane"/>
    <property type="evidence" value="ECO:0007669"/>
    <property type="project" value="TreeGrafter"/>
</dbReference>
<keyword evidence="2" id="KW-0391">Immunity</keyword>
<reference evidence="5" key="1">
    <citation type="submission" date="2023-08" db="EMBL/GenBank/DDBJ databases">
        <authorList>
            <person name="Alioto T."/>
            <person name="Alioto T."/>
            <person name="Gomez Garrido J."/>
        </authorList>
    </citation>
    <scope>NUCLEOTIDE SEQUENCE</scope>
</reference>
<dbReference type="Gene3D" id="2.60.40.10">
    <property type="entry name" value="Immunoglobulins"/>
    <property type="match status" value="1"/>
</dbReference>
<feature type="domain" description="Ig-like" evidence="4">
    <location>
        <begin position="19"/>
        <end position="129"/>
    </location>
</feature>
<dbReference type="Proteomes" id="UP001178508">
    <property type="component" value="Chromosome 15"/>
</dbReference>
<dbReference type="GO" id="GO:0002376">
    <property type="term" value="P:immune system process"/>
    <property type="evidence" value="ECO:0007669"/>
    <property type="project" value="UniProtKB-KW"/>
</dbReference>
<dbReference type="PROSITE" id="PS50835">
    <property type="entry name" value="IG_LIKE"/>
    <property type="match status" value="1"/>
</dbReference>
<keyword evidence="6" id="KW-1185">Reference proteome</keyword>
<evidence type="ECO:0000313" key="6">
    <source>
        <dbReference type="Proteomes" id="UP001178508"/>
    </source>
</evidence>
<dbReference type="InterPro" id="IPR007110">
    <property type="entry name" value="Ig-like_dom"/>
</dbReference>
<dbReference type="AlphaFoldDB" id="A0AAV1GQ84"/>
<dbReference type="GO" id="GO:0007166">
    <property type="term" value="P:cell surface receptor signaling pathway"/>
    <property type="evidence" value="ECO:0007669"/>
    <property type="project" value="TreeGrafter"/>
</dbReference>
<dbReference type="InterPro" id="IPR013106">
    <property type="entry name" value="Ig_V-set"/>
</dbReference>
<dbReference type="InterPro" id="IPR013783">
    <property type="entry name" value="Ig-like_fold"/>
</dbReference>
<dbReference type="InterPro" id="IPR050413">
    <property type="entry name" value="TCR_beta_variable"/>
</dbReference>
<dbReference type="InterPro" id="IPR036179">
    <property type="entry name" value="Ig-like_dom_sf"/>
</dbReference>
<evidence type="ECO:0000256" key="1">
    <source>
        <dbReference type="ARBA" id="ARBA00022729"/>
    </source>
</evidence>
<evidence type="ECO:0000313" key="5">
    <source>
        <dbReference type="EMBL" id="CAJ1074739.1"/>
    </source>
</evidence>
<proteinExistence type="predicted"/>
<evidence type="ECO:0000259" key="4">
    <source>
        <dbReference type="PROSITE" id="PS50835"/>
    </source>
</evidence>
<feature type="signal peptide" evidence="3">
    <location>
        <begin position="1"/>
        <end position="19"/>
    </location>
</feature>
<dbReference type="EMBL" id="OY660878">
    <property type="protein sequence ID" value="CAJ1074739.1"/>
    <property type="molecule type" value="Genomic_DNA"/>
</dbReference>
<protein>
    <submittedName>
        <fullName evidence="5">Uncharacterized protein LOC122862238</fullName>
    </submittedName>
</protein>
<dbReference type="SUPFAM" id="SSF48726">
    <property type="entry name" value="Immunoglobulin"/>
    <property type="match status" value="1"/>
</dbReference>
<dbReference type="SMART" id="SM00406">
    <property type="entry name" value="IGv"/>
    <property type="match status" value="1"/>
</dbReference>
<accession>A0AAV1GQ84</accession>
<feature type="chain" id="PRO_5043942659" evidence="3">
    <location>
        <begin position="20"/>
        <end position="149"/>
    </location>
</feature>
<keyword evidence="1 3" id="KW-0732">Signal</keyword>
<gene>
    <name evidence="5" type="ORF">XNOV1_A019498</name>
</gene>
<name>A0AAV1GQ84_XYRNO</name>
<sequence>MSSVILLFSLSVLTDSVLPLEIQQSPPHQLIQPEQEETRLKCHHGDNNYPYMLWYQHKAGKGGGGPRAMELIGLLHYQNPNLEKNFEARFNITGHSKRNAELVISEIKPTDSAEYFCAASRHGASSPLTPPQKLKLTPASNLNCVIKRK</sequence>
<evidence type="ECO:0000256" key="2">
    <source>
        <dbReference type="ARBA" id="ARBA00022859"/>
    </source>
</evidence>
<evidence type="ECO:0000256" key="3">
    <source>
        <dbReference type="SAM" id="SignalP"/>
    </source>
</evidence>
<dbReference type="PANTHER" id="PTHR23268">
    <property type="entry name" value="T-CELL RECEPTOR BETA CHAIN"/>
    <property type="match status" value="1"/>
</dbReference>
<organism evidence="5 6">
    <name type="scientific">Xyrichtys novacula</name>
    <name type="common">Pearly razorfish</name>
    <name type="synonym">Hemipteronotus novacula</name>
    <dbReference type="NCBI Taxonomy" id="13765"/>
    <lineage>
        <taxon>Eukaryota</taxon>
        <taxon>Metazoa</taxon>
        <taxon>Chordata</taxon>
        <taxon>Craniata</taxon>
        <taxon>Vertebrata</taxon>
        <taxon>Euteleostomi</taxon>
        <taxon>Actinopterygii</taxon>
        <taxon>Neopterygii</taxon>
        <taxon>Teleostei</taxon>
        <taxon>Neoteleostei</taxon>
        <taxon>Acanthomorphata</taxon>
        <taxon>Eupercaria</taxon>
        <taxon>Labriformes</taxon>
        <taxon>Labridae</taxon>
        <taxon>Xyrichtys</taxon>
    </lineage>
</organism>